<feature type="compositionally biased region" description="Low complexity" evidence="1">
    <location>
        <begin position="1411"/>
        <end position="1436"/>
    </location>
</feature>
<dbReference type="PROSITE" id="PS50021">
    <property type="entry name" value="CH"/>
    <property type="match status" value="1"/>
</dbReference>
<proteinExistence type="predicted"/>
<sequence>MCPNPPRVIANFTSDLSDGVVLANLIQSHAPFLALKYTQQNQAEVSGNLAAVAAALRNLCLDFVPTEQDMARPDHREMLLFVALLSQSLPQYAAQTTIDFVSRLNEPVVKCIELTNPSKKVLAYAVKLEGATEFKIAQTVIQLEPRLTTSVPIELTAYFNKPYEATLILSSKSQGGVSSCGPAGVPAGLDPGPARAAHLGIDKLPALPEHPLRDQGSQPVHRGVDLNISIIRDKPDDSTVPKTEKRRLKSFTAAPLDVDVFTTEQTRLSLAAGATGTLVVLFSPLQLGAQRGRILLADPRVGEFVVAIDGVGELPQPTETVTITAAGETTHYIGVPCRNKLLELCKAEKKHVARAFAKCMPPPSEPVTYKVEVSSPFYTAPAEFMLQPAVAPTRVCPAVPVRSLRALRARHCPFQVLHSPCHPAVVSASPQGGAVTRRDAPENELNKVPINFHPKSPGEYPCKLVLRSLWDVRVFALRGLCQVRRAAPCITRLPAPNCHISGHGHGDLPLYASSTSSGSVAQLEFVTAARQAITQEIPMANPTKQDWLIKATLTGDPFKGPRELRVPAGGSATYALVFAPKIIGEYTGELTLSNPSAGPETPVRQDDLSATGRGEAPAAEESFVIECQARHKYTHTLQVPHLGGTPETPLTYRVETDLPYVTGSPTLTVTSPTTPYTLEVNPPRSLTATGTLMFVAPDGQYLWYSGEIRAAPPAVEQVIPIATRVRQAVAIQVTVMNPLDRQGRGLVGATSFALQPNEQRLYELVYAPLFATRGPVQHASWTDPATGQETEVAFGEEGLLAFRSEAGEFWYRLLLTCEPAPPAELAPMQSELGLTAVQRVTIENPTGRTIKLRPHSSNPLAFTIGPASSPITPALASSTASLRPQSASGAGAVTLGPYEQAEALVRYSPTTLGVEESATLTVSSPEAGEWVFIAKGVGLAPTVMPPVTIVAPVRESSSAVLHFRNPFGTAVLADLAVEIDPSEADPLQPGADPAPKPLFSILAKKTRQIPVPPRQMLQVGVLFSPHRLLTATARLLVRAVPVTTNPFPPPPPGADPLPGLSPSPTLEPPEPAVPALAAEPEEGRALTWTQPLIGLAEMAFTSIPAVSVRGTAVVSPPSPARTAISGNSPRPSVMTAATGSPPQPATQRPSAAAASAAMGGGSAQVLLRCVAHERVARTVNVPLVSLTPALTAAKKWQRLLQHLGAQITCSLKADDERALAALRLGAPHPHLAAEEQAGPPAEGALTPSLAVDLDFAPDLPIPRCRADLILTRQPEAGGGRWRFAVYVQALAGSPQPEDEIKLSAAVGGQASHTLEIRSASHVNSPFEAGLQPGSAPEFTISPKEGLFDGMGIARVTLTFTPTRYGGDRRGMVAVHTQDMQWLFGLVGTLPPYVAPHSDPKVLTRRAPGPSAPGTRGGASTAGSVAATRQATPTTAAGGLRQSTTAGARPRVSTVSTPARPVGTSAAAASGTPGTTLRGSRVGASRGAVLGSSGTGGRAGGGVIKGGGAALL</sequence>
<evidence type="ECO:0000259" key="2">
    <source>
        <dbReference type="PROSITE" id="PS50021"/>
    </source>
</evidence>
<evidence type="ECO:0000313" key="4">
    <source>
        <dbReference type="Proteomes" id="UP001141327"/>
    </source>
</evidence>
<dbReference type="InterPro" id="IPR001715">
    <property type="entry name" value="CH_dom"/>
</dbReference>
<dbReference type="EMBL" id="JAPMOS010000096">
    <property type="protein sequence ID" value="KAJ4455695.1"/>
    <property type="molecule type" value="Genomic_DNA"/>
</dbReference>
<name>A0ABQ8U8S0_9EUKA</name>
<gene>
    <name evidence="3" type="ORF">PAPYR_9295</name>
</gene>
<dbReference type="Gene3D" id="1.10.418.10">
    <property type="entry name" value="Calponin-like domain"/>
    <property type="match status" value="1"/>
</dbReference>
<feature type="region of interest" description="Disordered" evidence="1">
    <location>
        <begin position="1398"/>
        <end position="1501"/>
    </location>
</feature>
<feature type="domain" description="Calponin-homology (CH)" evidence="2">
    <location>
        <begin position="1"/>
        <end position="90"/>
    </location>
</feature>
<keyword evidence="3" id="KW-0969">Cilium</keyword>
<comment type="caution">
    <text evidence="3">The sequence shown here is derived from an EMBL/GenBank/DDBJ whole genome shotgun (WGS) entry which is preliminary data.</text>
</comment>
<keyword evidence="4" id="KW-1185">Reference proteome</keyword>
<feature type="compositionally biased region" description="Gly residues" evidence="1">
    <location>
        <begin position="1492"/>
        <end position="1501"/>
    </location>
</feature>
<dbReference type="PANTHER" id="PTHR45912:SF3">
    <property type="entry name" value="CILIA- AND FLAGELLA-ASSOCIATED PROTEIN 47"/>
    <property type="match status" value="1"/>
</dbReference>
<feature type="region of interest" description="Disordered" evidence="1">
    <location>
        <begin position="1112"/>
        <end position="1156"/>
    </location>
</feature>
<accession>A0ABQ8U8S0</accession>
<organism evidence="3 4">
    <name type="scientific">Paratrimastix pyriformis</name>
    <dbReference type="NCBI Taxonomy" id="342808"/>
    <lineage>
        <taxon>Eukaryota</taxon>
        <taxon>Metamonada</taxon>
        <taxon>Preaxostyla</taxon>
        <taxon>Paratrimastigidae</taxon>
        <taxon>Paratrimastix</taxon>
    </lineage>
</organism>
<feature type="region of interest" description="Disordered" evidence="1">
    <location>
        <begin position="592"/>
        <end position="615"/>
    </location>
</feature>
<keyword evidence="3" id="KW-0282">Flagellum</keyword>
<keyword evidence="3" id="KW-0966">Cell projection</keyword>
<feature type="compositionally biased region" description="Low complexity" evidence="1">
    <location>
        <begin position="1462"/>
        <end position="1475"/>
    </location>
</feature>
<protein>
    <submittedName>
        <fullName evidence="3">Flagellar associated protein</fullName>
    </submittedName>
</protein>
<evidence type="ECO:0000313" key="3">
    <source>
        <dbReference type="EMBL" id="KAJ4455695.1"/>
    </source>
</evidence>
<reference evidence="3" key="1">
    <citation type="journal article" date="2022" name="bioRxiv">
        <title>Genomics of Preaxostyla Flagellates Illuminates Evolutionary Transitions and the Path Towards Mitochondrial Loss.</title>
        <authorList>
            <person name="Novak L.V.F."/>
            <person name="Treitli S.C."/>
            <person name="Pyrih J."/>
            <person name="Halakuc P."/>
            <person name="Pipaliya S.V."/>
            <person name="Vacek V."/>
            <person name="Brzon O."/>
            <person name="Soukal P."/>
            <person name="Eme L."/>
            <person name="Dacks J.B."/>
            <person name="Karnkowska A."/>
            <person name="Elias M."/>
            <person name="Hampl V."/>
        </authorList>
    </citation>
    <scope>NUCLEOTIDE SEQUENCE</scope>
    <source>
        <strain evidence="3">RCP-MX</strain>
    </source>
</reference>
<dbReference type="SUPFAM" id="SSF47576">
    <property type="entry name" value="Calponin-homology domain, CH-domain"/>
    <property type="match status" value="1"/>
</dbReference>
<dbReference type="InterPro" id="IPR036872">
    <property type="entry name" value="CH_dom_sf"/>
</dbReference>
<dbReference type="Proteomes" id="UP001141327">
    <property type="component" value="Unassembled WGS sequence"/>
</dbReference>
<feature type="compositionally biased region" description="Low complexity" evidence="1">
    <location>
        <begin position="1145"/>
        <end position="1156"/>
    </location>
</feature>
<dbReference type="PANTHER" id="PTHR45912">
    <property type="entry name" value="CILIA- AND FLAGELLA-ASSOCIATED PROTEIN 47"/>
    <property type="match status" value="1"/>
</dbReference>
<evidence type="ECO:0000256" key="1">
    <source>
        <dbReference type="SAM" id="MobiDB-lite"/>
    </source>
</evidence>
<feature type="compositionally biased region" description="Polar residues" evidence="1">
    <location>
        <begin position="1124"/>
        <end position="1138"/>
    </location>
</feature>
<feature type="region of interest" description="Disordered" evidence="1">
    <location>
        <begin position="1046"/>
        <end position="1072"/>
    </location>
</feature>